<evidence type="ECO:0000256" key="2">
    <source>
        <dbReference type="ARBA" id="ARBA00022598"/>
    </source>
</evidence>
<dbReference type="PANTHER" id="PTHR34696:SF1">
    <property type="entry name" value="PHOSPHORIBOSYLFORMYLGLYCINAMIDINE SYNTHASE SUBUNIT PURS"/>
    <property type="match status" value="1"/>
</dbReference>
<evidence type="ECO:0000256" key="1">
    <source>
        <dbReference type="ARBA" id="ARBA00022490"/>
    </source>
</evidence>
<dbReference type="Gene3D" id="3.30.1280.10">
    <property type="entry name" value="Phosphoribosylformylglycinamidine synthase subunit PurS"/>
    <property type="match status" value="1"/>
</dbReference>
<dbReference type="UniPathway" id="UPA00074">
    <property type="reaction ID" value="UER00128"/>
</dbReference>
<evidence type="ECO:0000256" key="4">
    <source>
        <dbReference type="ARBA" id="ARBA00022755"/>
    </source>
</evidence>
<comment type="catalytic activity">
    <reaction evidence="6">
        <text>N(2)-formyl-N(1)-(5-phospho-beta-D-ribosyl)glycinamide + L-glutamine + ATP + H2O = 2-formamido-N(1)-(5-O-phospho-beta-D-ribosyl)acetamidine + L-glutamate + ADP + phosphate + H(+)</text>
        <dbReference type="Rhea" id="RHEA:17129"/>
        <dbReference type="ChEBI" id="CHEBI:15377"/>
        <dbReference type="ChEBI" id="CHEBI:15378"/>
        <dbReference type="ChEBI" id="CHEBI:29985"/>
        <dbReference type="ChEBI" id="CHEBI:30616"/>
        <dbReference type="ChEBI" id="CHEBI:43474"/>
        <dbReference type="ChEBI" id="CHEBI:58359"/>
        <dbReference type="ChEBI" id="CHEBI:147286"/>
        <dbReference type="ChEBI" id="CHEBI:147287"/>
        <dbReference type="ChEBI" id="CHEBI:456216"/>
        <dbReference type="EC" id="6.3.5.3"/>
    </reaction>
</comment>
<dbReference type="Pfam" id="PF02700">
    <property type="entry name" value="PurS"/>
    <property type="match status" value="1"/>
</dbReference>
<evidence type="ECO:0000313" key="7">
    <source>
        <dbReference type="EMBL" id="VXD18151.1"/>
    </source>
</evidence>
<dbReference type="EMBL" id="CZCU02000136">
    <property type="protein sequence ID" value="VXD18151.1"/>
    <property type="molecule type" value="Genomic_DNA"/>
</dbReference>
<dbReference type="GO" id="GO:0004642">
    <property type="term" value="F:phosphoribosylformylglycinamidine synthase activity"/>
    <property type="evidence" value="ECO:0007669"/>
    <property type="project" value="UniProtKB-UniRule"/>
</dbReference>
<dbReference type="GO" id="GO:0005737">
    <property type="term" value="C:cytoplasm"/>
    <property type="evidence" value="ECO:0007669"/>
    <property type="project" value="UniProtKB-SubCell"/>
</dbReference>
<dbReference type="NCBIfam" id="TIGR00302">
    <property type="entry name" value="phosphoribosylformylglycinamidine synthase subunit PurS"/>
    <property type="match status" value="1"/>
</dbReference>
<dbReference type="GO" id="GO:0005524">
    <property type="term" value="F:ATP binding"/>
    <property type="evidence" value="ECO:0007669"/>
    <property type="project" value="UniProtKB-UniRule"/>
</dbReference>
<comment type="subunit">
    <text evidence="6">Part of the FGAM synthase complex composed of 1 PurL, 1 PurQ and 2 PurS subunits.</text>
</comment>
<comment type="similarity">
    <text evidence="6">Belongs to the PurS family.</text>
</comment>
<keyword evidence="8" id="KW-1185">Reference proteome</keyword>
<name>A0A7Z9BMX7_9CYAN</name>
<proteinExistence type="inferred from homology"/>
<dbReference type="InterPro" id="IPR003850">
    <property type="entry name" value="PurS"/>
</dbReference>
<dbReference type="SUPFAM" id="SSF82697">
    <property type="entry name" value="PurS-like"/>
    <property type="match status" value="1"/>
</dbReference>
<comment type="pathway">
    <text evidence="6">Purine metabolism; IMP biosynthesis via de novo pathway; 5-amino-1-(5-phospho-D-ribosyl)imidazole from N(2)-formyl-N(1)-(5-phospho-D-ribosyl)glycinamide: step 1/2.</text>
</comment>
<dbReference type="EC" id="6.3.5.3" evidence="6"/>
<comment type="function">
    <text evidence="6">Part of the phosphoribosylformylglycinamidine synthase complex involved in the purines biosynthetic pathway. Catalyzes the ATP-dependent conversion of formylglycinamide ribonucleotide (FGAR) and glutamine to yield formylglycinamidine ribonucleotide (FGAM) and glutamate. The FGAM synthase complex is composed of three subunits. PurQ produces an ammonia molecule by converting glutamine to glutamate. PurL transfers the ammonia molecule to FGAR to form FGAM in an ATP-dependent manner. PurS interacts with PurQ and PurL and is thought to assist in the transfer of the ammonia molecule from PurQ to PurL.</text>
</comment>
<dbReference type="HAMAP" id="MF_01926">
    <property type="entry name" value="PurS"/>
    <property type="match status" value="1"/>
</dbReference>
<dbReference type="GO" id="GO:0006189">
    <property type="term" value="P:'de novo' IMP biosynthetic process"/>
    <property type="evidence" value="ECO:0007669"/>
    <property type="project" value="UniProtKB-UniRule"/>
</dbReference>
<organism evidence="7 8">
    <name type="scientific">Planktothrix serta PCC 8927</name>
    <dbReference type="NCBI Taxonomy" id="671068"/>
    <lineage>
        <taxon>Bacteria</taxon>
        <taxon>Bacillati</taxon>
        <taxon>Cyanobacteriota</taxon>
        <taxon>Cyanophyceae</taxon>
        <taxon>Oscillatoriophycideae</taxon>
        <taxon>Oscillatoriales</taxon>
        <taxon>Microcoleaceae</taxon>
        <taxon>Planktothrix</taxon>
    </lineage>
</organism>
<keyword evidence="4 6" id="KW-0658">Purine biosynthesis</keyword>
<evidence type="ECO:0000256" key="5">
    <source>
        <dbReference type="ARBA" id="ARBA00022840"/>
    </source>
</evidence>
<gene>
    <name evidence="6" type="primary">purS</name>
    <name evidence="7" type="ORF">PL8927_600285</name>
</gene>
<evidence type="ECO:0000256" key="3">
    <source>
        <dbReference type="ARBA" id="ARBA00022741"/>
    </source>
</evidence>
<comment type="caution">
    <text evidence="7">The sequence shown here is derived from an EMBL/GenBank/DDBJ whole genome shotgun (WGS) entry which is preliminary data.</text>
</comment>
<keyword evidence="1 6" id="KW-0963">Cytoplasm</keyword>
<keyword evidence="2 6" id="KW-0436">Ligase</keyword>
<dbReference type="NCBIfam" id="NF004630">
    <property type="entry name" value="PRK05974.1"/>
    <property type="match status" value="1"/>
</dbReference>
<accession>A0A7Z9BMX7</accession>
<evidence type="ECO:0000313" key="8">
    <source>
        <dbReference type="Proteomes" id="UP000184550"/>
    </source>
</evidence>
<keyword evidence="5 6" id="KW-0067">ATP-binding</keyword>
<dbReference type="PANTHER" id="PTHR34696">
    <property type="entry name" value="PHOSPHORIBOSYLFORMYLGLYCINAMIDINE SYNTHASE SUBUNIT PURS"/>
    <property type="match status" value="1"/>
</dbReference>
<keyword evidence="3 6" id="KW-0547">Nucleotide-binding</keyword>
<sequence>MIKSPNLRDNKDYAVKVGIVVTHHYQARIYITLRPSVLDPQGVAVKSGIQHLGYDNVEQVRIGKYIEMTLSATDETEARTQLDRICDQLLANPVIEIYRFDLMEVSAVANR</sequence>
<evidence type="ECO:0000256" key="6">
    <source>
        <dbReference type="HAMAP-Rule" id="MF_01926"/>
    </source>
</evidence>
<dbReference type="InterPro" id="IPR036604">
    <property type="entry name" value="PurS-like_sf"/>
</dbReference>
<dbReference type="AlphaFoldDB" id="A0A7Z9BMX7"/>
<protein>
    <recommendedName>
        <fullName evidence="6">Phosphoribosylformylglycinamidine synthase subunit PurS</fullName>
        <shortName evidence="6">FGAM synthase</shortName>
        <ecNumber evidence="6">6.3.5.3</ecNumber>
    </recommendedName>
    <alternativeName>
        <fullName evidence="6">Formylglycinamide ribonucleotide amidotransferase subunit III</fullName>
        <shortName evidence="6">FGAR amidotransferase III</shortName>
        <shortName evidence="6">FGAR-AT III</shortName>
    </alternativeName>
    <alternativeName>
        <fullName evidence="6">Phosphoribosylformylglycinamidine synthase subunit III</fullName>
    </alternativeName>
</protein>
<dbReference type="Proteomes" id="UP000184550">
    <property type="component" value="Unassembled WGS sequence"/>
</dbReference>
<comment type="subcellular location">
    <subcellularLocation>
        <location evidence="6">Cytoplasm</location>
    </subcellularLocation>
</comment>
<reference evidence="7" key="1">
    <citation type="submission" date="2019-10" db="EMBL/GenBank/DDBJ databases">
        <authorList>
            <consortium name="Genoscope - CEA"/>
            <person name="William W."/>
        </authorList>
    </citation>
    <scope>NUCLEOTIDE SEQUENCE [LARGE SCALE GENOMIC DNA]</scope>
    <source>
        <strain evidence="7">BBR_PRJEB10992</strain>
    </source>
</reference>